<organism evidence="3 4">
    <name type="scientific">Stentor coeruleus</name>
    <dbReference type="NCBI Taxonomy" id="5963"/>
    <lineage>
        <taxon>Eukaryota</taxon>
        <taxon>Sar</taxon>
        <taxon>Alveolata</taxon>
        <taxon>Ciliophora</taxon>
        <taxon>Postciliodesmatophora</taxon>
        <taxon>Heterotrichea</taxon>
        <taxon>Heterotrichida</taxon>
        <taxon>Stentoridae</taxon>
        <taxon>Stentor</taxon>
    </lineage>
</organism>
<evidence type="ECO:0000259" key="2">
    <source>
        <dbReference type="Pfam" id="PF00026"/>
    </source>
</evidence>
<accession>A0A1R2B6J9</accession>
<dbReference type="OrthoDB" id="15189at2759"/>
<keyword evidence="1" id="KW-0812">Transmembrane</keyword>
<sequence length="284" mass="32308">MIIDLNSKSKFDRAPLPLWYDSKNGSKNFLNTLKSSGAVKTNAFTVDFESNVLTIGSREEENCNAEDAITLKVEIDTWTADFTTISVAGSNVSVGKKVNFALEQEDISGPYYEVNLFKSLAGNNKNCDTSLSACECSEDFKDFPALEFDFNGVIFTVEPRYYFSYNNGICTFRVSDSNQWTLGAPVFEEYLSIFDGDQGTATFYRYHEIKKEEIAQSVKEFMKEETTYESKLADDNKTEETDEGIDWSEIIYVIVAFIIICLFAKVFMKDSDDRTERYIEIDDD</sequence>
<keyword evidence="4" id="KW-1185">Reference proteome</keyword>
<feature type="transmembrane region" description="Helical" evidence="1">
    <location>
        <begin position="250"/>
        <end position="268"/>
    </location>
</feature>
<dbReference type="InterPro" id="IPR021109">
    <property type="entry name" value="Peptidase_aspartic_dom_sf"/>
</dbReference>
<dbReference type="Gene3D" id="2.40.70.10">
    <property type="entry name" value="Acid Proteases"/>
    <property type="match status" value="1"/>
</dbReference>
<dbReference type="EMBL" id="MPUH01000904">
    <property type="protein sequence ID" value="OMJ72398.1"/>
    <property type="molecule type" value="Genomic_DNA"/>
</dbReference>
<evidence type="ECO:0000256" key="1">
    <source>
        <dbReference type="SAM" id="Phobius"/>
    </source>
</evidence>
<proteinExistence type="predicted"/>
<feature type="domain" description="Peptidase A1" evidence="2">
    <location>
        <begin position="25"/>
        <end position="199"/>
    </location>
</feature>
<dbReference type="InterPro" id="IPR033121">
    <property type="entry name" value="PEPTIDASE_A1"/>
</dbReference>
<dbReference type="SUPFAM" id="SSF50630">
    <property type="entry name" value="Acid proteases"/>
    <property type="match status" value="1"/>
</dbReference>
<comment type="caution">
    <text evidence="3">The sequence shown here is derived from an EMBL/GenBank/DDBJ whole genome shotgun (WGS) entry which is preliminary data.</text>
</comment>
<name>A0A1R2B6J9_9CILI</name>
<evidence type="ECO:0000313" key="3">
    <source>
        <dbReference type="EMBL" id="OMJ72398.1"/>
    </source>
</evidence>
<gene>
    <name evidence="3" type="ORF">SteCoe_29161</name>
</gene>
<keyword evidence="1" id="KW-0472">Membrane</keyword>
<keyword evidence="1" id="KW-1133">Transmembrane helix</keyword>
<dbReference type="Proteomes" id="UP000187209">
    <property type="component" value="Unassembled WGS sequence"/>
</dbReference>
<evidence type="ECO:0000313" key="4">
    <source>
        <dbReference type="Proteomes" id="UP000187209"/>
    </source>
</evidence>
<dbReference type="AlphaFoldDB" id="A0A1R2B6J9"/>
<reference evidence="3 4" key="1">
    <citation type="submission" date="2016-11" db="EMBL/GenBank/DDBJ databases">
        <title>The macronuclear genome of Stentor coeruleus: a giant cell with tiny introns.</title>
        <authorList>
            <person name="Slabodnick M."/>
            <person name="Ruby J.G."/>
            <person name="Reiff S.B."/>
            <person name="Swart E.C."/>
            <person name="Gosai S."/>
            <person name="Prabakaran S."/>
            <person name="Witkowska E."/>
            <person name="Larue G.E."/>
            <person name="Fisher S."/>
            <person name="Freeman R.M."/>
            <person name="Gunawardena J."/>
            <person name="Chu W."/>
            <person name="Stover N.A."/>
            <person name="Gregory B.D."/>
            <person name="Nowacki M."/>
            <person name="Derisi J."/>
            <person name="Roy S.W."/>
            <person name="Marshall W.F."/>
            <person name="Sood P."/>
        </authorList>
    </citation>
    <scope>NUCLEOTIDE SEQUENCE [LARGE SCALE GENOMIC DNA]</scope>
    <source>
        <strain evidence="3">WM001</strain>
    </source>
</reference>
<dbReference type="Pfam" id="PF00026">
    <property type="entry name" value="Asp"/>
    <property type="match status" value="1"/>
</dbReference>
<protein>
    <recommendedName>
        <fullName evidence="2">Peptidase A1 domain-containing protein</fullName>
    </recommendedName>
</protein>